<sequence>MSDPHTHTETDIIAVDEEIGGDGDQPGISQPITQAEIEDILNSPGMTIEERQQRLEQLAHQVGTREVIDQGGEFDPLQQQISEALNMLAQGGHTYGTLEAAGLDPEARSDARSPDGVPEESEETEPR</sequence>
<dbReference type="AlphaFoldDB" id="A0A9X2HE26"/>
<organism evidence="2 3">
    <name type="scientific">Aurantimonas marianensis</name>
    <dbReference type="NCBI Taxonomy" id="2920428"/>
    <lineage>
        <taxon>Bacteria</taxon>
        <taxon>Pseudomonadati</taxon>
        <taxon>Pseudomonadota</taxon>
        <taxon>Alphaproteobacteria</taxon>
        <taxon>Hyphomicrobiales</taxon>
        <taxon>Aurantimonadaceae</taxon>
        <taxon>Aurantimonas</taxon>
    </lineage>
</organism>
<feature type="region of interest" description="Disordered" evidence="1">
    <location>
        <begin position="96"/>
        <end position="127"/>
    </location>
</feature>
<dbReference type="EMBL" id="JALHBS010000070">
    <property type="protein sequence ID" value="MCP3055909.1"/>
    <property type="molecule type" value="Genomic_DNA"/>
</dbReference>
<dbReference type="RefSeq" id="WP_253964742.1">
    <property type="nucleotide sequence ID" value="NZ_JALHBS010000070.1"/>
</dbReference>
<protein>
    <submittedName>
        <fullName evidence="2">Uncharacterized protein</fullName>
    </submittedName>
</protein>
<proteinExistence type="predicted"/>
<evidence type="ECO:0000313" key="2">
    <source>
        <dbReference type="EMBL" id="MCP3055909.1"/>
    </source>
</evidence>
<evidence type="ECO:0000256" key="1">
    <source>
        <dbReference type="SAM" id="MobiDB-lite"/>
    </source>
</evidence>
<reference evidence="2" key="1">
    <citation type="submission" date="2022-03" db="EMBL/GenBank/DDBJ databases">
        <title>Aurantimonas Liuensis sp. Nov., isolated from the hadal seawater of the Mariana Trench.</title>
        <authorList>
            <person name="Liu R."/>
        </authorList>
    </citation>
    <scope>NUCLEOTIDE SEQUENCE</scope>
    <source>
        <strain evidence="2">LRZ36</strain>
    </source>
</reference>
<comment type="caution">
    <text evidence="2">The sequence shown here is derived from an EMBL/GenBank/DDBJ whole genome shotgun (WGS) entry which is preliminary data.</text>
</comment>
<feature type="compositionally biased region" description="Acidic residues" evidence="1">
    <location>
        <begin position="117"/>
        <end position="127"/>
    </location>
</feature>
<feature type="compositionally biased region" description="Basic and acidic residues" evidence="1">
    <location>
        <begin position="1"/>
        <end position="10"/>
    </location>
</feature>
<name>A0A9X2HE26_9HYPH</name>
<feature type="region of interest" description="Disordered" evidence="1">
    <location>
        <begin position="1"/>
        <end position="30"/>
    </location>
</feature>
<keyword evidence="3" id="KW-1185">Reference proteome</keyword>
<gene>
    <name evidence="2" type="ORF">MJ956_12275</name>
</gene>
<accession>A0A9X2HE26</accession>
<evidence type="ECO:0000313" key="3">
    <source>
        <dbReference type="Proteomes" id="UP001155220"/>
    </source>
</evidence>
<dbReference type="Proteomes" id="UP001155220">
    <property type="component" value="Unassembled WGS sequence"/>
</dbReference>